<reference evidence="2" key="1">
    <citation type="journal article" date="2020" name="Stud. Mycol.">
        <title>101 Dothideomycetes genomes: a test case for predicting lifestyles and emergence of pathogens.</title>
        <authorList>
            <person name="Haridas S."/>
            <person name="Albert R."/>
            <person name="Binder M."/>
            <person name="Bloem J."/>
            <person name="Labutti K."/>
            <person name="Salamov A."/>
            <person name="Andreopoulos B."/>
            <person name="Baker S."/>
            <person name="Barry K."/>
            <person name="Bills G."/>
            <person name="Bluhm B."/>
            <person name="Cannon C."/>
            <person name="Castanera R."/>
            <person name="Culley D."/>
            <person name="Daum C."/>
            <person name="Ezra D."/>
            <person name="Gonzalez J."/>
            <person name="Henrissat B."/>
            <person name="Kuo A."/>
            <person name="Liang C."/>
            <person name="Lipzen A."/>
            <person name="Lutzoni F."/>
            <person name="Magnuson J."/>
            <person name="Mondo S."/>
            <person name="Nolan M."/>
            <person name="Ohm R."/>
            <person name="Pangilinan J."/>
            <person name="Park H.-J."/>
            <person name="Ramirez L."/>
            <person name="Alfaro M."/>
            <person name="Sun H."/>
            <person name="Tritt A."/>
            <person name="Yoshinaga Y."/>
            <person name="Zwiers L.-H."/>
            <person name="Turgeon B."/>
            <person name="Goodwin S."/>
            <person name="Spatafora J."/>
            <person name="Crous P."/>
            <person name="Grigoriev I."/>
        </authorList>
    </citation>
    <scope>NUCLEOTIDE SEQUENCE</scope>
    <source>
        <strain evidence="2">CBS 161.51</strain>
    </source>
</reference>
<feature type="region of interest" description="Disordered" evidence="1">
    <location>
        <begin position="1"/>
        <end position="54"/>
    </location>
</feature>
<evidence type="ECO:0000313" key="3">
    <source>
        <dbReference type="Proteomes" id="UP000800038"/>
    </source>
</evidence>
<dbReference type="PANTHER" id="PTHR38116:SF5">
    <property type="entry name" value="BZIP DOMAIN-CONTAINING PROTEIN"/>
    <property type="match status" value="1"/>
</dbReference>
<evidence type="ECO:0000313" key="2">
    <source>
        <dbReference type="EMBL" id="KAF1938195.1"/>
    </source>
</evidence>
<dbReference type="Pfam" id="PF11905">
    <property type="entry name" value="DUF3425"/>
    <property type="match status" value="1"/>
</dbReference>
<organism evidence="2 3">
    <name type="scientific">Clathrospora elynae</name>
    <dbReference type="NCBI Taxonomy" id="706981"/>
    <lineage>
        <taxon>Eukaryota</taxon>
        <taxon>Fungi</taxon>
        <taxon>Dikarya</taxon>
        <taxon>Ascomycota</taxon>
        <taxon>Pezizomycotina</taxon>
        <taxon>Dothideomycetes</taxon>
        <taxon>Pleosporomycetidae</taxon>
        <taxon>Pleosporales</taxon>
        <taxon>Diademaceae</taxon>
        <taxon>Clathrospora</taxon>
    </lineage>
</organism>
<dbReference type="OrthoDB" id="5973539at2759"/>
<sequence length="395" mass="44410">MESETAVAAASVLPRSSSGPGKKNSSGDGSTVKPKPVRRDLEKRRQQNLQAQKKYREKLRKRLDQLDQLETFATSIAQTPALQNDSLGLATIDRQSFCQPIEKNFHSHGDLPFFSSLDPPLSKSNVPASSSEVILWDPAACIDPFYLDHETNNTAPQSQYCISYIDCGCLMRHVQVRTTKTKEYRDLGGALDVIPCIVPADPYTNNLRIQQLCLVQAVFANSFHLGITDTTLCDNDGISPFFRPRINGDGTNNEDDPKSEVHLVQRIFRLLKPDVRPIKEQITTKHSPMIDVLPFPTLRKNLIIHGDMIDPDELFDDLLNGLVCWGGTGVGRRDRNSSTGFASTGTPWDSRSWEARTWFLQKYWVFCGGEEGELVRQSEWWRSIRGEDINLWAGS</sequence>
<dbReference type="AlphaFoldDB" id="A0A6A5SC51"/>
<protein>
    <recommendedName>
        <fullName evidence="4">BZIP domain-containing protein</fullName>
    </recommendedName>
</protein>
<proteinExistence type="predicted"/>
<dbReference type="Proteomes" id="UP000800038">
    <property type="component" value="Unassembled WGS sequence"/>
</dbReference>
<accession>A0A6A5SC51</accession>
<evidence type="ECO:0008006" key="4">
    <source>
        <dbReference type="Google" id="ProtNLM"/>
    </source>
</evidence>
<name>A0A6A5SC51_9PLEO</name>
<dbReference type="PANTHER" id="PTHR38116">
    <property type="entry name" value="CHROMOSOME 7, WHOLE GENOME SHOTGUN SEQUENCE"/>
    <property type="match status" value="1"/>
</dbReference>
<dbReference type="InterPro" id="IPR021833">
    <property type="entry name" value="DUF3425"/>
</dbReference>
<dbReference type="CDD" id="cd14688">
    <property type="entry name" value="bZIP_YAP"/>
    <property type="match status" value="1"/>
</dbReference>
<feature type="compositionally biased region" description="Low complexity" evidence="1">
    <location>
        <begin position="16"/>
        <end position="30"/>
    </location>
</feature>
<dbReference type="EMBL" id="ML976112">
    <property type="protein sequence ID" value="KAF1938195.1"/>
    <property type="molecule type" value="Genomic_DNA"/>
</dbReference>
<keyword evidence="3" id="KW-1185">Reference proteome</keyword>
<evidence type="ECO:0000256" key="1">
    <source>
        <dbReference type="SAM" id="MobiDB-lite"/>
    </source>
</evidence>
<gene>
    <name evidence="2" type="ORF">EJ02DRAFT_458098</name>
</gene>